<name>A0A2L1ULH7_9GAMM</name>
<evidence type="ECO:0000313" key="2">
    <source>
        <dbReference type="Proteomes" id="UP000239197"/>
    </source>
</evidence>
<dbReference type="Proteomes" id="UP000239197">
    <property type="component" value="Chromosome"/>
</dbReference>
<dbReference type="AlphaFoldDB" id="A0A2L1ULH7"/>
<dbReference type="EMBL" id="CP019062">
    <property type="protein sequence ID" value="AVF33784.1"/>
    <property type="molecule type" value="Genomic_DNA"/>
</dbReference>
<proteinExistence type="predicted"/>
<sequence length="124" mass="14075">MSRAFFLQRAAASDGLKDLDRESFGFSLAVKAGSRKFRFFMCGDRLAAGAETEQRGKCFSSLHSPRFFTARYRSLAMFQELLLLPQNPAAARFPALGLQTARKDTRFSTSRFDVIFESGWRLFL</sequence>
<gene>
    <name evidence="1" type="ORF">BV494_02050</name>
</gene>
<accession>A0A2L1ULH7</accession>
<organism evidence="1 2">
    <name type="scientific">Rahnella sikkimica</name>
    <dbReference type="NCBI Taxonomy" id="1805933"/>
    <lineage>
        <taxon>Bacteria</taxon>
        <taxon>Pseudomonadati</taxon>
        <taxon>Pseudomonadota</taxon>
        <taxon>Gammaproteobacteria</taxon>
        <taxon>Enterobacterales</taxon>
        <taxon>Yersiniaceae</taxon>
        <taxon>Rahnella</taxon>
    </lineage>
</organism>
<protein>
    <submittedName>
        <fullName evidence="1">Uncharacterized protein</fullName>
    </submittedName>
</protein>
<evidence type="ECO:0000313" key="1">
    <source>
        <dbReference type="EMBL" id="AVF33784.1"/>
    </source>
</evidence>
<reference evidence="2" key="1">
    <citation type="submission" date="2017-01" db="EMBL/GenBank/DDBJ databases">
        <title>Genome sequence of Rouxiella sp. ERMR1:05.</title>
        <authorList>
            <person name="Kumar R."/>
            <person name="Singh D."/>
            <person name="Kumar S."/>
        </authorList>
    </citation>
    <scope>NUCLEOTIDE SEQUENCE [LARGE SCALE GENOMIC DNA]</scope>
    <source>
        <strain evidence="2">ERMR1:05</strain>
    </source>
</reference>
<dbReference type="RefSeq" id="WP_104921347.1">
    <property type="nucleotide sequence ID" value="NZ_CP019062.1"/>
</dbReference>
<keyword evidence="2" id="KW-1185">Reference proteome</keyword>
<dbReference type="KEGG" id="rox:BV494_02050"/>